<dbReference type="AlphaFoldDB" id="A0A177NNY8"/>
<protein>
    <submittedName>
        <fullName evidence="6">LysR family transcriptional regulator</fullName>
    </submittedName>
</protein>
<evidence type="ECO:0000256" key="4">
    <source>
        <dbReference type="ARBA" id="ARBA00023163"/>
    </source>
</evidence>
<comment type="similarity">
    <text evidence="1">Belongs to the LysR transcriptional regulatory family.</text>
</comment>
<dbReference type="InterPro" id="IPR000847">
    <property type="entry name" value="LysR_HTH_N"/>
</dbReference>
<reference evidence="6 7" key="1">
    <citation type="submission" date="2016-03" db="EMBL/GenBank/DDBJ databases">
        <authorList>
            <person name="Ploux O."/>
        </authorList>
    </citation>
    <scope>NUCLEOTIDE SEQUENCE [LARGE SCALE GENOMIC DNA]</scope>
    <source>
        <strain evidence="6 7">R-45378</strain>
    </source>
</reference>
<dbReference type="InterPro" id="IPR036388">
    <property type="entry name" value="WH-like_DNA-bd_sf"/>
</dbReference>
<dbReference type="EMBL" id="LUUJ01000045">
    <property type="protein sequence ID" value="OAI19798.1"/>
    <property type="molecule type" value="Genomic_DNA"/>
</dbReference>
<dbReference type="CDD" id="cd08422">
    <property type="entry name" value="PBP2_CrgA_like"/>
    <property type="match status" value="1"/>
</dbReference>
<proteinExistence type="inferred from homology"/>
<dbReference type="InterPro" id="IPR036390">
    <property type="entry name" value="WH_DNA-bd_sf"/>
</dbReference>
<keyword evidence="4" id="KW-0804">Transcription</keyword>
<dbReference type="OrthoDB" id="5572602at2"/>
<dbReference type="SUPFAM" id="SSF46785">
    <property type="entry name" value="Winged helix' DNA-binding domain"/>
    <property type="match status" value="1"/>
</dbReference>
<keyword evidence="3" id="KW-0238">DNA-binding</keyword>
<dbReference type="Pfam" id="PF00126">
    <property type="entry name" value="HTH_1"/>
    <property type="match status" value="1"/>
</dbReference>
<dbReference type="Proteomes" id="UP000077857">
    <property type="component" value="Unassembled WGS sequence"/>
</dbReference>
<accession>A0A177NNY8</accession>
<evidence type="ECO:0000256" key="1">
    <source>
        <dbReference type="ARBA" id="ARBA00009437"/>
    </source>
</evidence>
<dbReference type="SUPFAM" id="SSF53850">
    <property type="entry name" value="Periplasmic binding protein-like II"/>
    <property type="match status" value="1"/>
</dbReference>
<evidence type="ECO:0000313" key="6">
    <source>
        <dbReference type="EMBL" id="OAI19798.1"/>
    </source>
</evidence>
<dbReference type="InterPro" id="IPR005119">
    <property type="entry name" value="LysR_subst-bd"/>
</dbReference>
<evidence type="ECO:0000256" key="3">
    <source>
        <dbReference type="ARBA" id="ARBA00023125"/>
    </source>
</evidence>
<feature type="domain" description="HTH lysR-type" evidence="5">
    <location>
        <begin position="3"/>
        <end position="60"/>
    </location>
</feature>
<evidence type="ECO:0000256" key="2">
    <source>
        <dbReference type="ARBA" id="ARBA00023015"/>
    </source>
</evidence>
<dbReference type="GO" id="GO:0003700">
    <property type="term" value="F:DNA-binding transcription factor activity"/>
    <property type="evidence" value="ECO:0007669"/>
    <property type="project" value="InterPro"/>
</dbReference>
<dbReference type="PANTHER" id="PTHR30537:SF5">
    <property type="entry name" value="HTH-TYPE TRANSCRIPTIONAL ACTIVATOR TTDR-RELATED"/>
    <property type="match status" value="1"/>
</dbReference>
<dbReference type="RefSeq" id="WP_064039409.1">
    <property type="nucleotide sequence ID" value="NZ_LUUJ01000045.1"/>
</dbReference>
<organism evidence="6 7">
    <name type="scientific">Methylomonas koyamae</name>
    <dbReference type="NCBI Taxonomy" id="702114"/>
    <lineage>
        <taxon>Bacteria</taxon>
        <taxon>Pseudomonadati</taxon>
        <taxon>Pseudomonadota</taxon>
        <taxon>Gammaproteobacteria</taxon>
        <taxon>Methylococcales</taxon>
        <taxon>Methylococcaceae</taxon>
        <taxon>Methylomonas</taxon>
    </lineage>
</organism>
<dbReference type="Pfam" id="PF03466">
    <property type="entry name" value="LysR_substrate"/>
    <property type="match status" value="1"/>
</dbReference>
<dbReference type="PROSITE" id="PS50931">
    <property type="entry name" value="HTH_LYSR"/>
    <property type="match status" value="1"/>
</dbReference>
<dbReference type="FunFam" id="1.10.10.10:FF:000001">
    <property type="entry name" value="LysR family transcriptional regulator"/>
    <property type="match status" value="1"/>
</dbReference>
<evidence type="ECO:0000259" key="5">
    <source>
        <dbReference type="PROSITE" id="PS50931"/>
    </source>
</evidence>
<dbReference type="Gene3D" id="1.10.10.10">
    <property type="entry name" value="Winged helix-like DNA-binding domain superfamily/Winged helix DNA-binding domain"/>
    <property type="match status" value="1"/>
</dbReference>
<comment type="caution">
    <text evidence="6">The sequence shown here is derived from an EMBL/GenBank/DDBJ whole genome shotgun (WGS) entry which is preliminary data.</text>
</comment>
<evidence type="ECO:0000313" key="7">
    <source>
        <dbReference type="Proteomes" id="UP000077857"/>
    </source>
</evidence>
<dbReference type="GO" id="GO:0003677">
    <property type="term" value="F:DNA binding"/>
    <property type="evidence" value="ECO:0007669"/>
    <property type="project" value="UniProtKB-KW"/>
</dbReference>
<gene>
    <name evidence="6" type="ORF">A1507_06455</name>
</gene>
<keyword evidence="2" id="KW-0805">Transcription regulation</keyword>
<sequence>MTIEANDLWLFAKVADAGSFSKAAELLGLPKSTLSRRISHLEKQLGERLLQRTTRQLQLTEFGLRLLQHGRQIGEEIDAALAWAEHRQTQPSGTLRISLPNDFATLFLVPVLAEFSARYPAIALEIDLSARRVDLVGEHFDLAIRMGDLPDDANLTATRLNRQSWGLYAAPAYLARHGQPERPEDLDHYHALSLPGRYREPPQWQLECGERRWQGLPPARILANSPELLVKLACRGRGIVAAPDAYAATYLQSGELQRVLPDWCLPQTTAWLVFPGRRLMPGKTRAFIDFVQAGLGPVA</sequence>
<dbReference type="PANTHER" id="PTHR30537">
    <property type="entry name" value="HTH-TYPE TRANSCRIPTIONAL REGULATOR"/>
    <property type="match status" value="1"/>
</dbReference>
<dbReference type="Gene3D" id="3.40.190.290">
    <property type="match status" value="1"/>
</dbReference>
<dbReference type="InterPro" id="IPR058163">
    <property type="entry name" value="LysR-type_TF_proteobact-type"/>
</dbReference>
<name>A0A177NNY8_9GAMM</name>